<dbReference type="WBParaSite" id="HPBE_0001682401-mRNA-1">
    <property type="protein sequence ID" value="HPBE_0001682401-mRNA-1"/>
    <property type="gene ID" value="HPBE_0001682401"/>
</dbReference>
<proteinExistence type="predicted"/>
<dbReference type="Proteomes" id="UP000050761">
    <property type="component" value="Unassembled WGS sequence"/>
</dbReference>
<protein>
    <submittedName>
        <fullName evidence="3">Reverse transcriptase domain-containing protein</fullName>
    </submittedName>
</protein>
<accession>A0A3P8BKR0</accession>
<dbReference type="AlphaFoldDB" id="A0A183G5E1"/>
<gene>
    <name evidence="1" type="ORF">HPBE_LOCUS16823</name>
</gene>
<sequence>MSKDRALQAVAEILTEHEGNVNLYGLSVAQVMSLTNECLMCNVFKRSGEYYMQMRGVAMGKRLAPVLAVAFMFKTSACESFLPCPHRKGFLKDRHGNESCFLLVNCKLLRLSLPREEPPSRYPKGKQREKKILLFCSWDSKQTLCSELLPAGQ</sequence>
<accession>A0A183G5E1</accession>
<dbReference type="OrthoDB" id="5862033at2759"/>
<reference evidence="1 2" key="1">
    <citation type="submission" date="2018-11" db="EMBL/GenBank/DDBJ databases">
        <authorList>
            <consortium name="Pathogen Informatics"/>
        </authorList>
    </citation>
    <scope>NUCLEOTIDE SEQUENCE [LARGE SCALE GENOMIC DNA]</scope>
</reference>
<name>A0A183G5E1_HELPZ</name>
<evidence type="ECO:0000313" key="1">
    <source>
        <dbReference type="EMBL" id="VDP07115.1"/>
    </source>
</evidence>
<dbReference type="EMBL" id="UZAH01029631">
    <property type="protein sequence ID" value="VDP07115.1"/>
    <property type="molecule type" value="Genomic_DNA"/>
</dbReference>
<organism evidence="2 3">
    <name type="scientific">Heligmosomoides polygyrus</name>
    <name type="common">Parasitic roundworm</name>
    <dbReference type="NCBI Taxonomy" id="6339"/>
    <lineage>
        <taxon>Eukaryota</taxon>
        <taxon>Metazoa</taxon>
        <taxon>Ecdysozoa</taxon>
        <taxon>Nematoda</taxon>
        <taxon>Chromadorea</taxon>
        <taxon>Rhabditida</taxon>
        <taxon>Rhabditina</taxon>
        <taxon>Rhabditomorpha</taxon>
        <taxon>Strongyloidea</taxon>
        <taxon>Heligmosomidae</taxon>
        <taxon>Heligmosomoides</taxon>
    </lineage>
</organism>
<reference evidence="3" key="2">
    <citation type="submission" date="2019-09" db="UniProtKB">
        <authorList>
            <consortium name="WormBaseParasite"/>
        </authorList>
    </citation>
    <scope>IDENTIFICATION</scope>
</reference>
<keyword evidence="2" id="KW-1185">Reference proteome</keyword>
<evidence type="ECO:0000313" key="3">
    <source>
        <dbReference type="WBParaSite" id="HPBE_0001682401-mRNA-1"/>
    </source>
</evidence>
<evidence type="ECO:0000313" key="2">
    <source>
        <dbReference type="Proteomes" id="UP000050761"/>
    </source>
</evidence>